<dbReference type="InterPro" id="IPR012349">
    <property type="entry name" value="Split_barrel_FMN-bd"/>
</dbReference>
<dbReference type="PANTHER" id="PTHR42815:SF2">
    <property type="entry name" value="FAD-BINDING, PUTATIVE (AFU_ORTHOLOGUE AFUA_6G07600)-RELATED"/>
    <property type="match status" value="1"/>
</dbReference>
<keyword evidence="4" id="KW-1185">Reference proteome</keyword>
<dbReference type="Pfam" id="PF01243">
    <property type="entry name" value="PNPOx_N"/>
    <property type="match status" value="1"/>
</dbReference>
<gene>
    <name evidence="3" type="ORF">KAJ83_02385</name>
</gene>
<feature type="coiled-coil region" evidence="1">
    <location>
        <begin position="175"/>
        <end position="209"/>
    </location>
</feature>
<dbReference type="AlphaFoldDB" id="A0A8J7V110"/>
<keyword evidence="1" id="KW-0175">Coiled coil</keyword>
<protein>
    <submittedName>
        <fullName evidence="3">Pyridoxamine 5'-phosphate oxidase family protein</fullName>
    </submittedName>
</protein>
<feature type="domain" description="Pyridoxamine 5'-phosphate oxidase N-terminal" evidence="2">
    <location>
        <begin position="40"/>
        <end position="134"/>
    </location>
</feature>
<dbReference type="SUPFAM" id="SSF50475">
    <property type="entry name" value="FMN-binding split barrel"/>
    <property type="match status" value="1"/>
</dbReference>
<sequence>MAYGFLDIAATPGVLAAQRSMGVDRDWRAVSGDRAFDRFTDNETAFIAARDSFHIASVSETGWPYVQHRGGPVGFLKVLDDRTLAFADYRGNRQYISLGNLTANDRTCLFLMDHVRRARLKIYARAESIAPDADPSLTARVIDPAYRARVERIFRLRLQAFDWNCPQHIPQRFTRREVEAAARPLSERIAQLEAENADLRARLIKVRLIKARLIKEGE</sequence>
<comment type="caution">
    <text evidence="3">The sequence shown here is derived from an EMBL/GenBank/DDBJ whole genome shotgun (WGS) entry which is preliminary data.</text>
</comment>
<dbReference type="EMBL" id="JAGMWN010000001">
    <property type="protein sequence ID" value="MBP5855840.1"/>
    <property type="molecule type" value="Genomic_DNA"/>
</dbReference>
<evidence type="ECO:0000256" key="1">
    <source>
        <dbReference type="SAM" id="Coils"/>
    </source>
</evidence>
<evidence type="ECO:0000313" key="3">
    <source>
        <dbReference type="EMBL" id="MBP5855840.1"/>
    </source>
</evidence>
<reference evidence="3" key="1">
    <citation type="submission" date="2021-04" db="EMBL/GenBank/DDBJ databases">
        <authorList>
            <person name="Zhang D.-C."/>
        </authorList>
    </citation>
    <scope>NUCLEOTIDE SEQUENCE</scope>
    <source>
        <strain evidence="3">CGMCC 1.15697</strain>
    </source>
</reference>
<name>A0A8J7V110_9PROT</name>
<dbReference type="RefSeq" id="WP_210680408.1">
    <property type="nucleotide sequence ID" value="NZ_JAGMWN010000001.1"/>
</dbReference>
<proteinExistence type="predicted"/>
<accession>A0A8J7V110</accession>
<evidence type="ECO:0000259" key="2">
    <source>
        <dbReference type="Pfam" id="PF01243"/>
    </source>
</evidence>
<dbReference type="InterPro" id="IPR011576">
    <property type="entry name" value="Pyridox_Oxase_N"/>
</dbReference>
<dbReference type="PANTHER" id="PTHR42815">
    <property type="entry name" value="FAD-BINDING, PUTATIVE (AFU_ORTHOLOGUE AFUA_6G07600)-RELATED"/>
    <property type="match status" value="1"/>
</dbReference>
<organism evidence="3 4">
    <name type="scientific">Marivibrio halodurans</name>
    <dbReference type="NCBI Taxonomy" id="2039722"/>
    <lineage>
        <taxon>Bacteria</taxon>
        <taxon>Pseudomonadati</taxon>
        <taxon>Pseudomonadota</taxon>
        <taxon>Alphaproteobacteria</taxon>
        <taxon>Rhodospirillales</taxon>
        <taxon>Rhodospirillaceae</taxon>
        <taxon>Marivibrio</taxon>
    </lineage>
</organism>
<dbReference type="Proteomes" id="UP000672602">
    <property type="component" value="Unassembled WGS sequence"/>
</dbReference>
<dbReference type="Gene3D" id="2.30.110.10">
    <property type="entry name" value="Electron Transport, Fmn-binding Protein, Chain A"/>
    <property type="match status" value="1"/>
</dbReference>
<evidence type="ECO:0000313" key="4">
    <source>
        <dbReference type="Proteomes" id="UP000672602"/>
    </source>
</evidence>